<sequence length="151" mass="16425">MPVALGPAKIGDAPAIATMSRTLIEPGLPWRWTPRRVAAHMKERENLVVTAKEGSGLVGFAMAQFDTESVHLTLIGVAEDRKRSGIGKQLIAWVEESAIVAGLFRVNLEVRASNQSALRFYAALGYREIGRVTGYYSGIEDAVRLTKKLGS</sequence>
<dbReference type="RefSeq" id="WP_184335300.1">
    <property type="nucleotide sequence ID" value="NZ_JACHHZ010000006.1"/>
</dbReference>
<proteinExistence type="predicted"/>
<dbReference type="PANTHER" id="PTHR43877">
    <property type="entry name" value="AMINOALKYLPHOSPHONATE N-ACETYLTRANSFERASE-RELATED-RELATED"/>
    <property type="match status" value="1"/>
</dbReference>
<protein>
    <submittedName>
        <fullName evidence="4">Ribosomal protein S18 acetylase RimI-like enzyme</fullName>
    </submittedName>
</protein>
<keyword evidence="5" id="KW-1185">Reference proteome</keyword>
<evidence type="ECO:0000259" key="3">
    <source>
        <dbReference type="PROSITE" id="PS51186"/>
    </source>
</evidence>
<dbReference type="EMBL" id="JACHHZ010000006">
    <property type="protein sequence ID" value="MBB6095913.1"/>
    <property type="molecule type" value="Genomic_DNA"/>
</dbReference>
<reference evidence="4 5" key="1">
    <citation type="submission" date="2020-08" db="EMBL/GenBank/DDBJ databases">
        <title>Genomic Encyclopedia of Type Strains, Phase IV (KMG-IV): sequencing the most valuable type-strain genomes for metagenomic binning, comparative biology and taxonomic classification.</title>
        <authorList>
            <person name="Goeker M."/>
        </authorList>
    </citation>
    <scope>NUCLEOTIDE SEQUENCE [LARGE SCALE GENOMIC DNA]</scope>
    <source>
        <strain evidence="4 5">DSM 26723</strain>
    </source>
</reference>
<evidence type="ECO:0000256" key="2">
    <source>
        <dbReference type="ARBA" id="ARBA00023315"/>
    </source>
</evidence>
<evidence type="ECO:0000313" key="5">
    <source>
        <dbReference type="Proteomes" id="UP000588068"/>
    </source>
</evidence>
<evidence type="ECO:0000256" key="1">
    <source>
        <dbReference type="ARBA" id="ARBA00022679"/>
    </source>
</evidence>
<accession>A0A841HT08</accession>
<dbReference type="InterPro" id="IPR016181">
    <property type="entry name" value="Acyl_CoA_acyltransferase"/>
</dbReference>
<dbReference type="GO" id="GO:0005840">
    <property type="term" value="C:ribosome"/>
    <property type="evidence" value="ECO:0007669"/>
    <property type="project" value="UniProtKB-KW"/>
</dbReference>
<keyword evidence="1" id="KW-0808">Transferase</keyword>
<dbReference type="SUPFAM" id="SSF55729">
    <property type="entry name" value="Acyl-CoA N-acyltransferases (Nat)"/>
    <property type="match status" value="1"/>
</dbReference>
<keyword evidence="4" id="KW-0689">Ribosomal protein</keyword>
<evidence type="ECO:0000313" key="4">
    <source>
        <dbReference type="EMBL" id="MBB6095913.1"/>
    </source>
</evidence>
<dbReference type="Gene3D" id="3.40.630.30">
    <property type="match status" value="1"/>
</dbReference>
<keyword evidence="2" id="KW-0012">Acyltransferase</keyword>
<dbReference type="PROSITE" id="PS51186">
    <property type="entry name" value="GNAT"/>
    <property type="match status" value="1"/>
</dbReference>
<gene>
    <name evidence="4" type="ORF">HNQ60_004804</name>
</gene>
<dbReference type="CDD" id="cd04301">
    <property type="entry name" value="NAT_SF"/>
    <property type="match status" value="1"/>
</dbReference>
<comment type="caution">
    <text evidence="4">The sequence shown here is derived from an EMBL/GenBank/DDBJ whole genome shotgun (WGS) entry which is preliminary data.</text>
</comment>
<name>A0A841HT08_9GAMM</name>
<dbReference type="Pfam" id="PF00583">
    <property type="entry name" value="Acetyltransf_1"/>
    <property type="match status" value="1"/>
</dbReference>
<feature type="domain" description="N-acetyltransferase" evidence="3">
    <location>
        <begin position="3"/>
        <end position="150"/>
    </location>
</feature>
<keyword evidence="4" id="KW-0687">Ribonucleoprotein</keyword>
<organism evidence="4 5">
    <name type="scientific">Povalibacter uvarum</name>
    <dbReference type="NCBI Taxonomy" id="732238"/>
    <lineage>
        <taxon>Bacteria</taxon>
        <taxon>Pseudomonadati</taxon>
        <taxon>Pseudomonadota</taxon>
        <taxon>Gammaproteobacteria</taxon>
        <taxon>Steroidobacterales</taxon>
        <taxon>Steroidobacteraceae</taxon>
        <taxon>Povalibacter</taxon>
    </lineage>
</organism>
<dbReference type="Proteomes" id="UP000588068">
    <property type="component" value="Unassembled WGS sequence"/>
</dbReference>
<dbReference type="InterPro" id="IPR000182">
    <property type="entry name" value="GNAT_dom"/>
</dbReference>
<dbReference type="AlphaFoldDB" id="A0A841HT08"/>
<dbReference type="GO" id="GO:0016747">
    <property type="term" value="F:acyltransferase activity, transferring groups other than amino-acyl groups"/>
    <property type="evidence" value="ECO:0007669"/>
    <property type="project" value="InterPro"/>
</dbReference>
<dbReference type="InterPro" id="IPR050832">
    <property type="entry name" value="Bact_Acetyltransf"/>
</dbReference>